<proteinExistence type="predicted"/>
<dbReference type="AlphaFoldDB" id="A0A7X3JR29"/>
<reference evidence="1 2" key="1">
    <citation type="submission" date="2019-10" db="EMBL/GenBank/DDBJ databases">
        <title>XDR Pseudomonas monteilii producing IMP-16 from LCR.</title>
        <authorList>
            <person name="Ballaben A."/>
            <person name="Doi Y."/>
        </authorList>
    </citation>
    <scope>NUCLEOTIDE SEQUENCE [LARGE SCALE GENOMIC DNA]</scope>
    <source>
        <strain evidence="1 2">597/14</strain>
    </source>
</reference>
<accession>A0A7X3JR29</accession>
<dbReference type="EMBL" id="WEIK01000007">
    <property type="protein sequence ID" value="MVF49700.1"/>
    <property type="molecule type" value="Genomic_DNA"/>
</dbReference>
<evidence type="ECO:0000313" key="2">
    <source>
        <dbReference type="Proteomes" id="UP000440965"/>
    </source>
</evidence>
<comment type="caution">
    <text evidence="1">The sequence shown here is derived from an EMBL/GenBank/DDBJ whole genome shotgun (WGS) entry which is preliminary data.</text>
</comment>
<dbReference type="Proteomes" id="UP000440965">
    <property type="component" value="Unassembled WGS sequence"/>
</dbReference>
<dbReference type="RefSeq" id="WP_056806593.1">
    <property type="nucleotide sequence ID" value="NZ_WEIK01000007.1"/>
</dbReference>
<name>A0A7X3JR29_9PSED</name>
<sequence length="82" mass="9379">MQFDIYRDQALERLLIVKRGTSINQLKDLQPSFLNGLERPNQVDSEVGSLPLGLNRKEVIEAVEHHGYFARTLKVSINEVDD</sequence>
<evidence type="ECO:0000313" key="1">
    <source>
        <dbReference type="EMBL" id="MVF49700.1"/>
    </source>
</evidence>
<protein>
    <submittedName>
        <fullName evidence="1">Uncharacterized protein</fullName>
    </submittedName>
</protein>
<organism evidence="1 2">
    <name type="scientific">Pseudomonas monteilii</name>
    <dbReference type="NCBI Taxonomy" id="76759"/>
    <lineage>
        <taxon>Bacteria</taxon>
        <taxon>Pseudomonadati</taxon>
        <taxon>Pseudomonadota</taxon>
        <taxon>Gammaproteobacteria</taxon>
        <taxon>Pseudomonadales</taxon>
        <taxon>Pseudomonadaceae</taxon>
        <taxon>Pseudomonas</taxon>
    </lineage>
</organism>
<gene>
    <name evidence="1" type="ORF">F9Z43_10285</name>
</gene>